<evidence type="ECO:0000313" key="3">
    <source>
        <dbReference type="EMBL" id="KAK9118908.1"/>
    </source>
</evidence>
<dbReference type="EMBL" id="JBBNAG010000007">
    <property type="protein sequence ID" value="KAK9118908.1"/>
    <property type="molecule type" value="Genomic_DNA"/>
</dbReference>
<sequence length="81" mass="8973">MPNTHSHSLLSLGSLSLVSLALAPLARLALDRSRLLSQLCRPHLHRLIDCLSQGRRPRLGRLENPDLHVESSPQNPNISIL</sequence>
<evidence type="ECO:0000313" key="4">
    <source>
        <dbReference type="Proteomes" id="UP001419268"/>
    </source>
</evidence>
<gene>
    <name evidence="3" type="ORF">Scep_017001</name>
</gene>
<proteinExistence type="predicted"/>
<dbReference type="AlphaFoldDB" id="A0AAP0IQ29"/>
<evidence type="ECO:0000256" key="2">
    <source>
        <dbReference type="SAM" id="SignalP"/>
    </source>
</evidence>
<reference evidence="3 4" key="1">
    <citation type="submission" date="2024-01" db="EMBL/GenBank/DDBJ databases">
        <title>Genome assemblies of Stephania.</title>
        <authorList>
            <person name="Yang L."/>
        </authorList>
    </citation>
    <scope>NUCLEOTIDE SEQUENCE [LARGE SCALE GENOMIC DNA]</scope>
    <source>
        <strain evidence="3">JXDWG</strain>
        <tissue evidence="3">Leaf</tissue>
    </source>
</reference>
<organism evidence="3 4">
    <name type="scientific">Stephania cephalantha</name>
    <dbReference type="NCBI Taxonomy" id="152367"/>
    <lineage>
        <taxon>Eukaryota</taxon>
        <taxon>Viridiplantae</taxon>
        <taxon>Streptophyta</taxon>
        <taxon>Embryophyta</taxon>
        <taxon>Tracheophyta</taxon>
        <taxon>Spermatophyta</taxon>
        <taxon>Magnoliopsida</taxon>
        <taxon>Ranunculales</taxon>
        <taxon>Menispermaceae</taxon>
        <taxon>Menispermoideae</taxon>
        <taxon>Cissampelideae</taxon>
        <taxon>Stephania</taxon>
    </lineage>
</organism>
<evidence type="ECO:0008006" key="5">
    <source>
        <dbReference type="Google" id="ProtNLM"/>
    </source>
</evidence>
<evidence type="ECO:0000256" key="1">
    <source>
        <dbReference type="SAM" id="MobiDB-lite"/>
    </source>
</evidence>
<feature type="signal peptide" evidence="2">
    <location>
        <begin position="1"/>
        <end position="21"/>
    </location>
</feature>
<accession>A0AAP0IQ29</accession>
<feature type="chain" id="PRO_5042990731" description="Secreted protein" evidence="2">
    <location>
        <begin position="22"/>
        <end position="81"/>
    </location>
</feature>
<feature type="region of interest" description="Disordered" evidence="1">
    <location>
        <begin position="62"/>
        <end position="81"/>
    </location>
</feature>
<keyword evidence="2" id="KW-0732">Signal</keyword>
<protein>
    <recommendedName>
        <fullName evidence="5">Secreted protein</fullName>
    </recommendedName>
</protein>
<keyword evidence="4" id="KW-1185">Reference proteome</keyword>
<comment type="caution">
    <text evidence="3">The sequence shown here is derived from an EMBL/GenBank/DDBJ whole genome shotgun (WGS) entry which is preliminary data.</text>
</comment>
<name>A0AAP0IQ29_9MAGN</name>
<dbReference type="Proteomes" id="UP001419268">
    <property type="component" value="Unassembled WGS sequence"/>
</dbReference>
<feature type="compositionally biased region" description="Polar residues" evidence="1">
    <location>
        <begin position="71"/>
        <end position="81"/>
    </location>
</feature>